<dbReference type="OrthoDB" id="10459560at2759"/>
<accession>D7G862</accession>
<keyword evidence="1" id="KW-0732">Signal</keyword>
<dbReference type="AlphaFoldDB" id="D7G862"/>
<evidence type="ECO:0000256" key="1">
    <source>
        <dbReference type="SAM" id="SignalP"/>
    </source>
</evidence>
<reference evidence="2 3" key="1">
    <citation type="journal article" date="2010" name="Nature">
        <title>The Ectocarpus genome and the independent evolution of multicellularity in brown algae.</title>
        <authorList>
            <person name="Cock J.M."/>
            <person name="Sterck L."/>
            <person name="Rouze P."/>
            <person name="Scornet D."/>
            <person name="Allen A.E."/>
            <person name="Amoutzias G."/>
            <person name="Anthouard V."/>
            <person name="Artiguenave F."/>
            <person name="Aury J.M."/>
            <person name="Badger J.H."/>
            <person name="Beszteri B."/>
            <person name="Billiau K."/>
            <person name="Bonnet E."/>
            <person name="Bothwell J.H."/>
            <person name="Bowler C."/>
            <person name="Boyen C."/>
            <person name="Brownlee C."/>
            <person name="Carrano C.J."/>
            <person name="Charrier B."/>
            <person name="Cho G.Y."/>
            <person name="Coelho S.M."/>
            <person name="Collen J."/>
            <person name="Corre E."/>
            <person name="Da Silva C."/>
            <person name="Delage L."/>
            <person name="Delaroque N."/>
            <person name="Dittami S.M."/>
            <person name="Doulbeau S."/>
            <person name="Elias M."/>
            <person name="Farnham G."/>
            <person name="Gachon C.M."/>
            <person name="Gschloessl B."/>
            <person name="Heesch S."/>
            <person name="Jabbari K."/>
            <person name="Jubin C."/>
            <person name="Kawai H."/>
            <person name="Kimura K."/>
            <person name="Kloareg B."/>
            <person name="Kupper F.C."/>
            <person name="Lang D."/>
            <person name="Le Bail A."/>
            <person name="Leblanc C."/>
            <person name="Lerouge P."/>
            <person name="Lohr M."/>
            <person name="Lopez P.J."/>
            <person name="Martens C."/>
            <person name="Maumus F."/>
            <person name="Michel G."/>
            <person name="Miranda-Saavedra D."/>
            <person name="Morales J."/>
            <person name="Moreau H."/>
            <person name="Motomura T."/>
            <person name="Nagasato C."/>
            <person name="Napoli C.A."/>
            <person name="Nelson D.R."/>
            <person name="Nyvall-Collen P."/>
            <person name="Peters A.F."/>
            <person name="Pommier C."/>
            <person name="Potin P."/>
            <person name="Poulain J."/>
            <person name="Quesneville H."/>
            <person name="Read B."/>
            <person name="Rensing S.A."/>
            <person name="Ritter A."/>
            <person name="Rousvoal S."/>
            <person name="Samanta M."/>
            <person name="Samson G."/>
            <person name="Schroeder D.C."/>
            <person name="Segurens B."/>
            <person name="Strittmatter M."/>
            <person name="Tonon T."/>
            <person name="Tregear J.W."/>
            <person name="Valentin K."/>
            <person name="von Dassow P."/>
            <person name="Yamagishi T."/>
            <person name="Van de Peer Y."/>
            <person name="Wincker P."/>
        </authorList>
    </citation>
    <scope>NUCLEOTIDE SEQUENCE [LARGE SCALE GENOMIC DNA]</scope>
    <source>
        <strain evidence="3">Ec32 / CCAP1310/4</strain>
    </source>
</reference>
<dbReference type="EMBL" id="FN649107">
    <property type="protein sequence ID" value="CBJ27925.1"/>
    <property type="molecule type" value="Genomic_DNA"/>
</dbReference>
<proteinExistence type="predicted"/>
<protein>
    <submittedName>
        <fullName evidence="2">Pc13g00620</fullName>
    </submittedName>
</protein>
<dbReference type="InParanoid" id="D7G862"/>
<evidence type="ECO:0000313" key="2">
    <source>
        <dbReference type="EMBL" id="CBJ27925.1"/>
    </source>
</evidence>
<feature type="signal peptide" evidence="1">
    <location>
        <begin position="1"/>
        <end position="30"/>
    </location>
</feature>
<gene>
    <name evidence="2" type="ORF">Esi_0087_0044</name>
</gene>
<sequence>MATTGDGARRFMHALAAMLLVACSFPCAVGDGSSAAAVQQKAKALRDAVEGNNRAPPAAEPVVVAPERDSPGSLLDRGTALLYAGKSKDAVAALDAAITGWEEEMGSEKLNSEAAALTAQRLGEALALEGDHERAASVFGRAVVASEALFGVKSTQAVACLTGLGLALFRQGQLSDAASTLGRALSVHALRPDEGMVTSTQDVTKTLDGLAKSLIRRPPEGGESELGGALLAVDHINPLAGRYFVQKLPHQGESVLQSLYVEKEDAGSSEPSALRDLVISALLFNLGFLRLAVLGEFSSAASVLQQAIELRKAVLGEAHSLTMQAVVSRGWALTLTGDTLLAVEELTSAAEALLSAGQPHAADRLLRQGLQQGYDPLGGATYAHACYTQHSNMLRAWGSEGIAKADAFCLNQLNIAKKARLTGKERPMKRATRTLAVAVRAQIEDETEGRELLKLNPSDKERLWEEIGLLLK</sequence>
<organism evidence="2 3">
    <name type="scientific">Ectocarpus siliculosus</name>
    <name type="common">Brown alga</name>
    <name type="synonym">Conferva siliculosa</name>
    <dbReference type="NCBI Taxonomy" id="2880"/>
    <lineage>
        <taxon>Eukaryota</taxon>
        <taxon>Sar</taxon>
        <taxon>Stramenopiles</taxon>
        <taxon>Ochrophyta</taxon>
        <taxon>PX clade</taxon>
        <taxon>Phaeophyceae</taxon>
        <taxon>Ectocarpales</taxon>
        <taxon>Ectocarpaceae</taxon>
        <taxon>Ectocarpus</taxon>
    </lineage>
</organism>
<keyword evidence="3" id="KW-1185">Reference proteome</keyword>
<dbReference type="Proteomes" id="UP000002630">
    <property type="component" value="Linkage Group LG26"/>
</dbReference>
<feature type="chain" id="PRO_5003096245" evidence="1">
    <location>
        <begin position="31"/>
        <end position="472"/>
    </location>
</feature>
<dbReference type="InterPro" id="IPR011990">
    <property type="entry name" value="TPR-like_helical_dom_sf"/>
</dbReference>
<dbReference type="SUPFAM" id="SSF48452">
    <property type="entry name" value="TPR-like"/>
    <property type="match status" value="2"/>
</dbReference>
<dbReference type="EMBL" id="FN649751">
    <property type="protein sequence ID" value="CBJ27925.1"/>
    <property type="molecule type" value="Genomic_DNA"/>
</dbReference>
<dbReference type="Gene3D" id="1.25.40.10">
    <property type="entry name" value="Tetratricopeptide repeat domain"/>
    <property type="match status" value="2"/>
</dbReference>
<dbReference type="Pfam" id="PF13424">
    <property type="entry name" value="TPR_12"/>
    <property type="match status" value="1"/>
</dbReference>
<name>D7G862_ECTSI</name>
<evidence type="ECO:0000313" key="3">
    <source>
        <dbReference type="Proteomes" id="UP000002630"/>
    </source>
</evidence>
<dbReference type="Pfam" id="PF13374">
    <property type="entry name" value="TPR_10"/>
    <property type="match status" value="1"/>
</dbReference>